<name>A0A2T0T7V9_9PSEU</name>
<dbReference type="Proteomes" id="UP000239494">
    <property type="component" value="Unassembled WGS sequence"/>
</dbReference>
<accession>A0A2T0T7V9</accession>
<gene>
    <name evidence="3" type="ORF">CLV43_105501</name>
</gene>
<evidence type="ECO:0000313" key="4">
    <source>
        <dbReference type="Proteomes" id="UP000239494"/>
    </source>
</evidence>
<evidence type="ECO:0000313" key="3">
    <source>
        <dbReference type="EMBL" id="PRY41742.1"/>
    </source>
</evidence>
<dbReference type="InterPro" id="IPR037401">
    <property type="entry name" value="SnoaL-like"/>
</dbReference>
<reference evidence="3 4" key="1">
    <citation type="submission" date="2018-03" db="EMBL/GenBank/DDBJ databases">
        <title>Genomic Encyclopedia of Archaeal and Bacterial Type Strains, Phase II (KMG-II): from individual species to whole genera.</title>
        <authorList>
            <person name="Goeker M."/>
        </authorList>
    </citation>
    <scope>NUCLEOTIDE SEQUENCE [LARGE SCALE GENOMIC DNA]</scope>
    <source>
        <strain evidence="3 4">DSM 44720</strain>
    </source>
</reference>
<keyword evidence="4" id="KW-1185">Reference proteome</keyword>
<proteinExistence type="predicted"/>
<dbReference type="SUPFAM" id="SSF54427">
    <property type="entry name" value="NTF2-like"/>
    <property type="match status" value="1"/>
</dbReference>
<feature type="domain" description="SnoaL-like" evidence="2">
    <location>
        <begin position="9"/>
        <end position="101"/>
    </location>
</feature>
<dbReference type="Gene3D" id="3.10.450.50">
    <property type="match status" value="1"/>
</dbReference>
<dbReference type="OrthoDB" id="1163083at2"/>
<dbReference type="Pfam" id="PF12680">
    <property type="entry name" value="SnoaL_2"/>
    <property type="match status" value="1"/>
</dbReference>
<comment type="caution">
    <text evidence="3">The sequence shown here is derived from an EMBL/GenBank/DDBJ whole genome shotgun (WGS) entry which is preliminary data.</text>
</comment>
<dbReference type="InterPro" id="IPR032710">
    <property type="entry name" value="NTF2-like_dom_sf"/>
</dbReference>
<dbReference type="RefSeq" id="WP_146174821.1">
    <property type="nucleotide sequence ID" value="NZ_PVTF01000005.1"/>
</dbReference>
<dbReference type="AlphaFoldDB" id="A0A2T0T7V9"/>
<sequence length="155" mass="16533">MTATAKHPFRAAVEAKDMDALAASLAPDVLFYPPIRDEPLRGREAAVAGLRFAATTFAFGDGFRYVDELAGAGSVVLVFETEIDGAFLEGVDYLVLDDDGLVRELRISMRPVSAARKYLAFAEEAIADGRTPTAYSRPGDPAGRPGGAGHRAEED</sequence>
<evidence type="ECO:0000259" key="2">
    <source>
        <dbReference type="Pfam" id="PF12680"/>
    </source>
</evidence>
<feature type="region of interest" description="Disordered" evidence="1">
    <location>
        <begin position="130"/>
        <end position="155"/>
    </location>
</feature>
<organism evidence="3 4">
    <name type="scientific">Umezawaea tangerina</name>
    <dbReference type="NCBI Taxonomy" id="84725"/>
    <lineage>
        <taxon>Bacteria</taxon>
        <taxon>Bacillati</taxon>
        <taxon>Actinomycetota</taxon>
        <taxon>Actinomycetes</taxon>
        <taxon>Pseudonocardiales</taxon>
        <taxon>Pseudonocardiaceae</taxon>
        <taxon>Umezawaea</taxon>
    </lineage>
</organism>
<evidence type="ECO:0000256" key="1">
    <source>
        <dbReference type="SAM" id="MobiDB-lite"/>
    </source>
</evidence>
<protein>
    <submittedName>
        <fullName evidence="3">SnoaL-like protein</fullName>
    </submittedName>
</protein>
<dbReference type="EMBL" id="PVTF01000005">
    <property type="protein sequence ID" value="PRY41742.1"/>
    <property type="molecule type" value="Genomic_DNA"/>
</dbReference>